<dbReference type="NCBIfam" id="TIGR01053">
    <property type="entry name" value="LSD1"/>
    <property type="match status" value="1"/>
</dbReference>
<feature type="region of interest" description="Disordered" evidence="12">
    <location>
        <begin position="14"/>
        <end position="35"/>
    </location>
</feature>
<keyword evidence="7 11" id="KW-0378">Hydrolase</keyword>
<reference evidence="13" key="1">
    <citation type="submission" date="2012-12" db="EMBL/GenBank/DDBJ databases">
        <title>Identification and characterization of a phenylalanine ammonia-lyase gene family in Isatis indigotica Fort.</title>
        <authorList>
            <person name="Liu Q."/>
            <person name="Chen J."/>
            <person name="Zhou X."/>
            <person name="Di P."/>
            <person name="Xiao Y."/>
            <person name="Xuan H."/>
            <person name="Zhang L."/>
            <person name="Chen W."/>
        </authorList>
    </citation>
    <scope>NUCLEOTIDE SEQUENCE</scope>
    <source>
        <tissue evidence="13">Salivary gland</tissue>
    </source>
</reference>
<evidence type="ECO:0000313" key="13">
    <source>
        <dbReference type="EMBL" id="JAA66986.1"/>
    </source>
</evidence>
<dbReference type="GO" id="GO:0030670">
    <property type="term" value="C:phagocytic vesicle membrane"/>
    <property type="evidence" value="ECO:0007669"/>
    <property type="project" value="TreeGrafter"/>
</dbReference>
<dbReference type="EC" id="3.1.3.78" evidence="4 11"/>
<accession>A0A0K8R7E4</accession>
<keyword evidence="9 11" id="KW-0472">Membrane</keyword>
<evidence type="ECO:0000256" key="6">
    <source>
        <dbReference type="ARBA" id="ARBA00022753"/>
    </source>
</evidence>
<keyword evidence="10 11" id="KW-0458">Lysosome</keyword>
<evidence type="ECO:0000256" key="10">
    <source>
        <dbReference type="ARBA" id="ARBA00023228"/>
    </source>
</evidence>
<dbReference type="GO" id="GO:0005886">
    <property type="term" value="C:plasma membrane"/>
    <property type="evidence" value="ECO:0007669"/>
    <property type="project" value="TreeGrafter"/>
</dbReference>
<evidence type="ECO:0000256" key="2">
    <source>
        <dbReference type="ARBA" id="ARBA00004107"/>
    </source>
</evidence>
<evidence type="ECO:0000256" key="4">
    <source>
        <dbReference type="ARBA" id="ARBA00012936"/>
    </source>
</evidence>
<sequence length="255" mass="27871">MSFVEASPLLPSATRTTNYSSAHPTAPTGDDYPPPAYPGIDFKPALTRMCDVCSYAIDISQTPHDYVVTCPRCYESTAMGNPPRGKRFVRCTCNKLLMYSNGATKIKCNRVGCSAEIDVQEKPAPDKRKSRSRRETVAIEPRPAPCCRFVCGHCNSVSVLDTAPGSSFTCRLCGKRSSIGRVGRKAIVSIVVGMAIVVAVLLIMVSTIFLRHSSGYWWVYMAGLILAVFFLVHGLWLLCMKRSTIEVVDSTSIAS</sequence>
<keyword evidence="6 11" id="KW-0967">Endosome</keyword>
<dbReference type="GO" id="GO:0034597">
    <property type="term" value="F:phosphatidylinositol-4,5-bisphosphate 4-phosphatase activity"/>
    <property type="evidence" value="ECO:0007669"/>
    <property type="project" value="UniProtKB-EC"/>
</dbReference>
<feature type="transmembrane region" description="Helical" evidence="11">
    <location>
        <begin position="216"/>
        <end position="238"/>
    </location>
</feature>
<dbReference type="EMBL" id="GADI01006822">
    <property type="protein sequence ID" value="JAA66986.1"/>
    <property type="molecule type" value="mRNA"/>
</dbReference>
<name>A0A0K8R7E4_IXORI</name>
<keyword evidence="5 11" id="KW-0812">Transmembrane</keyword>
<evidence type="ECO:0000256" key="8">
    <source>
        <dbReference type="ARBA" id="ARBA00022989"/>
    </source>
</evidence>
<dbReference type="GO" id="GO:0005765">
    <property type="term" value="C:lysosomal membrane"/>
    <property type="evidence" value="ECO:0007669"/>
    <property type="project" value="UniProtKB-SubCell"/>
</dbReference>
<dbReference type="GO" id="GO:0046856">
    <property type="term" value="P:phosphatidylinositol dephosphorylation"/>
    <property type="evidence" value="ECO:0007669"/>
    <property type="project" value="InterPro"/>
</dbReference>
<evidence type="ECO:0000256" key="3">
    <source>
        <dbReference type="ARBA" id="ARBA00004155"/>
    </source>
</evidence>
<evidence type="ECO:0000256" key="7">
    <source>
        <dbReference type="ARBA" id="ARBA00022801"/>
    </source>
</evidence>
<proteinExistence type="evidence at transcript level"/>
<dbReference type="AlphaFoldDB" id="A0A0K8R7E4"/>
<dbReference type="InterPro" id="IPR019178">
    <property type="entry name" value="PtdIns-P2-Ptase"/>
</dbReference>
<dbReference type="PANTHER" id="PTHR21014:SF6">
    <property type="entry name" value="PHOSPHATIDYLINOSITOL-4,5-BISPHOSPHATE 4-PHOSPHATASE"/>
    <property type="match status" value="1"/>
</dbReference>
<feature type="compositionally biased region" description="Polar residues" evidence="12">
    <location>
        <begin position="14"/>
        <end position="23"/>
    </location>
</feature>
<keyword evidence="8 11" id="KW-1133">Transmembrane helix</keyword>
<evidence type="ECO:0000256" key="9">
    <source>
        <dbReference type="ARBA" id="ARBA00023136"/>
    </source>
</evidence>
<comment type="function">
    <text evidence="11">Catalyzes the hydrolysis of phosphatidylinositol-4,5-bisphosphate (PtdIns-4,5-P2) to phosphatidylinositol-4-phosphate (PtdIns-4-P).</text>
</comment>
<evidence type="ECO:0000256" key="11">
    <source>
        <dbReference type="RuleBase" id="RU365008"/>
    </source>
</evidence>
<dbReference type="GO" id="GO:0031902">
    <property type="term" value="C:late endosome membrane"/>
    <property type="evidence" value="ECO:0007669"/>
    <property type="project" value="UniProtKB-SubCell"/>
</dbReference>
<feature type="transmembrane region" description="Helical" evidence="11">
    <location>
        <begin position="186"/>
        <end position="210"/>
    </location>
</feature>
<evidence type="ECO:0000256" key="1">
    <source>
        <dbReference type="ARBA" id="ARBA00001261"/>
    </source>
</evidence>
<evidence type="ECO:0000256" key="12">
    <source>
        <dbReference type="SAM" id="MobiDB-lite"/>
    </source>
</evidence>
<evidence type="ECO:0000256" key="5">
    <source>
        <dbReference type="ARBA" id="ARBA00022692"/>
    </source>
</evidence>
<dbReference type="Pfam" id="PF09788">
    <property type="entry name" value="Tmemb_55A"/>
    <property type="match status" value="1"/>
</dbReference>
<comment type="catalytic activity">
    <reaction evidence="1 11">
        <text>a 1,2-diacyl-sn-glycero-3-phospho-(1D-myo-inositol-4,5-bisphosphate) + H2O = a 1,2-diacyl-sn-glycero-3-phospho-(1D-myo-inositol-5-phosphate) + phosphate</text>
        <dbReference type="Rhea" id="RHEA:25674"/>
        <dbReference type="ChEBI" id="CHEBI:15377"/>
        <dbReference type="ChEBI" id="CHEBI:43474"/>
        <dbReference type="ChEBI" id="CHEBI:57795"/>
        <dbReference type="ChEBI" id="CHEBI:58456"/>
        <dbReference type="EC" id="3.1.3.78"/>
    </reaction>
</comment>
<protein>
    <recommendedName>
        <fullName evidence="4 11">Phosphatidylinositol-4,5-bisphosphate 4-phosphatase</fullName>
        <ecNumber evidence="4 11">3.1.3.78</ecNumber>
    </recommendedName>
</protein>
<dbReference type="PANTHER" id="PTHR21014">
    <property type="entry name" value="PHOSPHATIDYLINOSITOL-4,5-BISPHOSPHATE 4-PHOSPHATASE"/>
    <property type="match status" value="1"/>
</dbReference>
<organism evidence="13">
    <name type="scientific">Ixodes ricinus</name>
    <name type="common">Common tick</name>
    <name type="synonym">Acarus ricinus</name>
    <dbReference type="NCBI Taxonomy" id="34613"/>
    <lineage>
        <taxon>Eukaryota</taxon>
        <taxon>Metazoa</taxon>
        <taxon>Ecdysozoa</taxon>
        <taxon>Arthropoda</taxon>
        <taxon>Chelicerata</taxon>
        <taxon>Arachnida</taxon>
        <taxon>Acari</taxon>
        <taxon>Parasitiformes</taxon>
        <taxon>Ixodida</taxon>
        <taxon>Ixodoidea</taxon>
        <taxon>Ixodidae</taxon>
        <taxon>Ixodinae</taxon>
        <taxon>Ixodes</taxon>
    </lineage>
</organism>
<comment type="subcellular location">
    <subcellularLocation>
        <location evidence="2 11">Late endosome membrane</location>
        <topology evidence="2 11">Multi-pass membrane protein</topology>
    </subcellularLocation>
    <subcellularLocation>
        <location evidence="3 11">Lysosome membrane</location>
        <topology evidence="3 11">Multi-pass membrane protein</topology>
    </subcellularLocation>
</comment>